<reference evidence="5" key="1">
    <citation type="submission" date="2020-05" db="EMBL/GenBank/DDBJ databases">
        <authorList>
            <person name="Chiriac C."/>
            <person name="Salcher M."/>
            <person name="Ghai R."/>
            <person name="Kavagutti S V."/>
        </authorList>
    </citation>
    <scope>NUCLEOTIDE SEQUENCE</scope>
</reference>
<dbReference type="Pfam" id="PF17384">
    <property type="entry name" value="DUF150_C"/>
    <property type="match status" value="1"/>
</dbReference>
<dbReference type="InterPro" id="IPR036847">
    <property type="entry name" value="RimP_C_sf"/>
</dbReference>
<dbReference type="Gene3D" id="2.30.30.180">
    <property type="entry name" value="Ribosome maturation factor RimP, C-terminal domain"/>
    <property type="match status" value="1"/>
</dbReference>
<keyword evidence="2" id="KW-0690">Ribosome biogenesis</keyword>
<dbReference type="InterPro" id="IPR003728">
    <property type="entry name" value="Ribosome_maturation_RimP"/>
</dbReference>
<dbReference type="SUPFAM" id="SSF75420">
    <property type="entry name" value="YhbC-like, N-terminal domain"/>
    <property type="match status" value="1"/>
</dbReference>
<dbReference type="InterPro" id="IPR035956">
    <property type="entry name" value="RimP_N_sf"/>
</dbReference>
<feature type="domain" description="Ribosome maturation factor RimP N-terminal" evidence="3">
    <location>
        <begin position="17"/>
        <end position="95"/>
    </location>
</feature>
<evidence type="ECO:0000313" key="5">
    <source>
        <dbReference type="EMBL" id="CAB4766097.1"/>
    </source>
</evidence>
<evidence type="ECO:0000259" key="4">
    <source>
        <dbReference type="Pfam" id="PF17384"/>
    </source>
</evidence>
<organism evidence="5">
    <name type="scientific">freshwater metagenome</name>
    <dbReference type="NCBI Taxonomy" id="449393"/>
    <lineage>
        <taxon>unclassified sequences</taxon>
        <taxon>metagenomes</taxon>
        <taxon>ecological metagenomes</taxon>
    </lineage>
</organism>
<keyword evidence="1" id="KW-0963">Cytoplasm</keyword>
<feature type="domain" description="Ribosome maturation factor RimP C-terminal" evidence="4">
    <location>
        <begin position="98"/>
        <end position="166"/>
    </location>
</feature>
<dbReference type="GO" id="GO:0005829">
    <property type="term" value="C:cytosol"/>
    <property type="evidence" value="ECO:0007669"/>
    <property type="project" value="TreeGrafter"/>
</dbReference>
<sequence length="190" mass="21048">MVSSAGESAVITRISELVTPIVTDLSLDLYDLEFVSGVVRVVVDTKPGMLGENGQPAGVDLEKIGLLTRLISKEFDHSEPVPGRYTLEVTSPGLERNLRLPRHYIREVNKVINVRLTAPLETGGERRVQGVLVSADDREITLRNSSGVEIKINYAMIDRARTVFEWKTTSKEEARHSKKKFATTTEAKAS</sequence>
<dbReference type="Pfam" id="PF02576">
    <property type="entry name" value="RimP_N"/>
    <property type="match status" value="1"/>
</dbReference>
<name>A0A6J6V6H2_9ZZZZ</name>
<dbReference type="InterPro" id="IPR028998">
    <property type="entry name" value="RimP_C"/>
</dbReference>
<evidence type="ECO:0000256" key="1">
    <source>
        <dbReference type="ARBA" id="ARBA00022490"/>
    </source>
</evidence>
<protein>
    <submittedName>
        <fullName evidence="5">Unannotated protein</fullName>
    </submittedName>
</protein>
<dbReference type="EMBL" id="CAEZZK010000214">
    <property type="protein sequence ID" value="CAB4766097.1"/>
    <property type="molecule type" value="Genomic_DNA"/>
</dbReference>
<proteinExistence type="inferred from homology"/>
<evidence type="ECO:0000259" key="3">
    <source>
        <dbReference type="Pfam" id="PF02576"/>
    </source>
</evidence>
<dbReference type="GO" id="GO:0006412">
    <property type="term" value="P:translation"/>
    <property type="evidence" value="ECO:0007669"/>
    <property type="project" value="TreeGrafter"/>
</dbReference>
<evidence type="ECO:0000256" key="2">
    <source>
        <dbReference type="ARBA" id="ARBA00022517"/>
    </source>
</evidence>
<accession>A0A6J6V6H2</accession>
<dbReference type="Gene3D" id="3.30.300.70">
    <property type="entry name" value="RimP-like superfamily, N-terminal"/>
    <property type="match status" value="1"/>
</dbReference>
<gene>
    <name evidence="5" type="ORF">UFOPK2855_01021</name>
</gene>
<dbReference type="PANTHER" id="PTHR33867:SF1">
    <property type="entry name" value="RIBOSOME MATURATION FACTOR RIMP"/>
    <property type="match status" value="1"/>
</dbReference>
<dbReference type="SUPFAM" id="SSF74942">
    <property type="entry name" value="YhbC-like, C-terminal domain"/>
    <property type="match status" value="1"/>
</dbReference>
<dbReference type="AlphaFoldDB" id="A0A6J6V6H2"/>
<dbReference type="InterPro" id="IPR028989">
    <property type="entry name" value="RimP_N"/>
</dbReference>
<dbReference type="GO" id="GO:0000028">
    <property type="term" value="P:ribosomal small subunit assembly"/>
    <property type="evidence" value="ECO:0007669"/>
    <property type="project" value="TreeGrafter"/>
</dbReference>
<dbReference type="HAMAP" id="MF_01077">
    <property type="entry name" value="RimP"/>
    <property type="match status" value="1"/>
</dbReference>
<dbReference type="PANTHER" id="PTHR33867">
    <property type="entry name" value="RIBOSOME MATURATION FACTOR RIMP"/>
    <property type="match status" value="1"/>
</dbReference>
<dbReference type="CDD" id="cd01734">
    <property type="entry name" value="YlxS_C"/>
    <property type="match status" value="1"/>
</dbReference>